<keyword evidence="6" id="KW-0479">Metal-binding</keyword>
<dbReference type="PANTHER" id="PTHR10106:SF41">
    <property type="entry name" value="TRANSMEMBRANE ASCORBATE FERRIREDUCTASE 4-RELATED"/>
    <property type="match status" value="1"/>
</dbReference>
<feature type="transmembrane region" description="Helical" evidence="11">
    <location>
        <begin position="113"/>
        <end position="130"/>
    </location>
</feature>
<evidence type="ECO:0000256" key="4">
    <source>
        <dbReference type="ARBA" id="ARBA00022617"/>
    </source>
</evidence>
<evidence type="ECO:0000256" key="7">
    <source>
        <dbReference type="ARBA" id="ARBA00022982"/>
    </source>
</evidence>
<dbReference type="Pfam" id="PF03188">
    <property type="entry name" value="Cytochrom_B561"/>
    <property type="match status" value="1"/>
</dbReference>
<dbReference type="InterPro" id="IPR043205">
    <property type="entry name" value="CYB561/CYBRD1-like"/>
</dbReference>
<name>A0ABM3RLW3_SPIOL</name>
<comment type="cofactor">
    <cofactor evidence="1">
        <name>heme b</name>
        <dbReference type="ChEBI" id="CHEBI:60344"/>
    </cofactor>
</comment>
<dbReference type="Gene3D" id="1.20.120.1770">
    <property type="match status" value="1"/>
</dbReference>
<reference evidence="13" key="1">
    <citation type="journal article" date="2021" name="Nat. Commun.">
        <title>Genomic analyses provide insights into spinach domestication and the genetic basis of agronomic traits.</title>
        <authorList>
            <person name="Cai X."/>
            <person name="Sun X."/>
            <person name="Xu C."/>
            <person name="Sun H."/>
            <person name="Wang X."/>
            <person name="Ge C."/>
            <person name="Zhang Z."/>
            <person name="Wang Q."/>
            <person name="Fei Z."/>
            <person name="Jiao C."/>
            <person name="Wang Q."/>
        </authorList>
    </citation>
    <scope>NUCLEOTIDE SEQUENCE [LARGE SCALE GENOMIC DNA]</scope>
    <source>
        <strain evidence="13">cv. Varoflay</strain>
    </source>
</reference>
<evidence type="ECO:0000313" key="13">
    <source>
        <dbReference type="Proteomes" id="UP000813463"/>
    </source>
</evidence>
<evidence type="ECO:0000256" key="11">
    <source>
        <dbReference type="SAM" id="Phobius"/>
    </source>
</evidence>
<evidence type="ECO:0000313" key="14">
    <source>
        <dbReference type="RefSeq" id="XP_056696602.1"/>
    </source>
</evidence>
<keyword evidence="7" id="KW-0249">Electron transport</keyword>
<evidence type="ECO:0000256" key="2">
    <source>
        <dbReference type="ARBA" id="ARBA00004141"/>
    </source>
</evidence>
<feature type="transmembrane region" description="Helical" evidence="11">
    <location>
        <begin position="82"/>
        <end position="101"/>
    </location>
</feature>
<keyword evidence="4" id="KW-0349">Heme</keyword>
<keyword evidence="5 11" id="KW-0812">Transmembrane</keyword>
<evidence type="ECO:0000256" key="9">
    <source>
        <dbReference type="ARBA" id="ARBA00023004"/>
    </source>
</evidence>
<evidence type="ECO:0000259" key="12">
    <source>
        <dbReference type="PROSITE" id="PS50939"/>
    </source>
</evidence>
<reference evidence="14" key="2">
    <citation type="submission" date="2025-08" db="UniProtKB">
        <authorList>
            <consortium name="RefSeq"/>
        </authorList>
    </citation>
    <scope>IDENTIFICATION</scope>
    <source>
        <tissue evidence="14">Leaf</tissue>
    </source>
</reference>
<dbReference type="RefSeq" id="XP_056696602.1">
    <property type="nucleotide sequence ID" value="XM_056840624.1"/>
</dbReference>
<gene>
    <name evidence="14" type="primary">LOC110801827</name>
</gene>
<organism evidence="13 14">
    <name type="scientific">Spinacia oleracea</name>
    <name type="common">Spinach</name>
    <dbReference type="NCBI Taxonomy" id="3562"/>
    <lineage>
        <taxon>Eukaryota</taxon>
        <taxon>Viridiplantae</taxon>
        <taxon>Streptophyta</taxon>
        <taxon>Embryophyta</taxon>
        <taxon>Tracheophyta</taxon>
        <taxon>Spermatophyta</taxon>
        <taxon>Magnoliopsida</taxon>
        <taxon>eudicotyledons</taxon>
        <taxon>Gunneridae</taxon>
        <taxon>Pentapetalae</taxon>
        <taxon>Caryophyllales</taxon>
        <taxon>Chenopodiaceae</taxon>
        <taxon>Chenopodioideae</taxon>
        <taxon>Anserineae</taxon>
        <taxon>Spinacia</taxon>
    </lineage>
</organism>
<sequence length="133" mass="14727">MSCCTPPVVVYARISGVLVAALVLIWPLFYNNSFTHHSPSSPNNFIFSVLHPLLMVIGFIIISGEAILVHRWMPGSRNMKKTVHLGMQGVALASGIFGIWTKFQPQNGVVANFYTLHSWMGFFCVTLFAIQDG</sequence>
<dbReference type="PANTHER" id="PTHR10106">
    <property type="entry name" value="CYTOCHROME B561-RELATED"/>
    <property type="match status" value="1"/>
</dbReference>
<feature type="transmembrane region" description="Helical" evidence="11">
    <location>
        <begin position="49"/>
        <end position="70"/>
    </location>
</feature>
<dbReference type="PROSITE" id="PS50939">
    <property type="entry name" value="CYTOCHROME_B561"/>
    <property type="match status" value="1"/>
</dbReference>
<dbReference type="SMART" id="SM00665">
    <property type="entry name" value="B561"/>
    <property type="match status" value="1"/>
</dbReference>
<keyword evidence="3" id="KW-0813">Transport</keyword>
<proteinExistence type="predicted"/>
<keyword evidence="13" id="KW-1185">Reference proteome</keyword>
<accession>A0ABM3RLW3</accession>
<keyword evidence="8 11" id="KW-1133">Transmembrane helix</keyword>
<comment type="subcellular location">
    <subcellularLocation>
        <location evidence="2">Membrane</location>
        <topology evidence="2">Multi-pass membrane protein</topology>
    </subcellularLocation>
</comment>
<dbReference type="InterPro" id="IPR006593">
    <property type="entry name" value="Cyt_b561/ferric_Rdtase_TM"/>
</dbReference>
<evidence type="ECO:0000256" key="10">
    <source>
        <dbReference type="ARBA" id="ARBA00023136"/>
    </source>
</evidence>
<protein>
    <submittedName>
        <fullName evidence="14">Probable transmembrane ascorbate ferrireductase 4 isoform X2</fullName>
    </submittedName>
</protein>
<dbReference type="Proteomes" id="UP000813463">
    <property type="component" value="Chromosome 3"/>
</dbReference>
<evidence type="ECO:0000256" key="8">
    <source>
        <dbReference type="ARBA" id="ARBA00022989"/>
    </source>
</evidence>
<evidence type="ECO:0000256" key="6">
    <source>
        <dbReference type="ARBA" id="ARBA00022723"/>
    </source>
</evidence>
<feature type="transmembrane region" description="Helical" evidence="11">
    <location>
        <begin position="9"/>
        <end position="29"/>
    </location>
</feature>
<evidence type="ECO:0000256" key="5">
    <source>
        <dbReference type="ARBA" id="ARBA00022692"/>
    </source>
</evidence>
<dbReference type="GeneID" id="110801827"/>
<keyword evidence="10 11" id="KW-0472">Membrane</keyword>
<feature type="domain" description="Cytochrome b561" evidence="12">
    <location>
        <begin position="11"/>
        <end position="133"/>
    </location>
</feature>
<evidence type="ECO:0000256" key="1">
    <source>
        <dbReference type="ARBA" id="ARBA00001970"/>
    </source>
</evidence>
<keyword evidence="9" id="KW-0408">Iron</keyword>
<evidence type="ECO:0000256" key="3">
    <source>
        <dbReference type="ARBA" id="ARBA00022448"/>
    </source>
</evidence>